<protein>
    <submittedName>
        <fullName evidence="2">Uncharacterized protein</fullName>
    </submittedName>
</protein>
<reference evidence="2 3" key="1">
    <citation type="submission" date="2024-08" db="EMBL/GenBank/DDBJ databases">
        <title>Whole-genome sequencing of halo(alkali)philic microorganisms from hypersaline lakes.</title>
        <authorList>
            <person name="Sorokin D.Y."/>
            <person name="Merkel A.Y."/>
            <person name="Messina E."/>
            <person name="Yakimov M."/>
        </authorList>
    </citation>
    <scope>NUCLEOTIDE SEQUENCE [LARGE SCALE GENOMIC DNA]</scope>
    <source>
        <strain evidence="2 3">AB-hyl4</strain>
    </source>
</reference>
<dbReference type="RefSeq" id="WP_425346421.1">
    <property type="nucleotide sequence ID" value="NZ_JBGUBD010000009.1"/>
</dbReference>
<evidence type="ECO:0000313" key="2">
    <source>
        <dbReference type="EMBL" id="MFA9479501.1"/>
    </source>
</evidence>
<gene>
    <name evidence="2" type="ORF">ACERK3_14525</name>
</gene>
<evidence type="ECO:0000256" key="1">
    <source>
        <dbReference type="SAM" id="MobiDB-lite"/>
    </source>
</evidence>
<dbReference type="EMBL" id="JBGUBD010000009">
    <property type="protein sequence ID" value="MFA9479501.1"/>
    <property type="molecule type" value="Genomic_DNA"/>
</dbReference>
<name>A0ABV4U9V3_9BACT</name>
<organism evidence="2 3">
    <name type="scientific">Natronomicrosphaera hydrolytica</name>
    <dbReference type="NCBI Taxonomy" id="3242702"/>
    <lineage>
        <taxon>Bacteria</taxon>
        <taxon>Pseudomonadati</taxon>
        <taxon>Planctomycetota</taxon>
        <taxon>Phycisphaerae</taxon>
        <taxon>Phycisphaerales</taxon>
        <taxon>Phycisphaeraceae</taxon>
        <taxon>Natronomicrosphaera</taxon>
    </lineage>
</organism>
<keyword evidence="3" id="KW-1185">Reference proteome</keyword>
<proteinExistence type="predicted"/>
<feature type="compositionally biased region" description="Low complexity" evidence="1">
    <location>
        <begin position="253"/>
        <end position="263"/>
    </location>
</feature>
<dbReference type="Proteomes" id="UP001575105">
    <property type="component" value="Unassembled WGS sequence"/>
</dbReference>
<feature type="region of interest" description="Disordered" evidence="1">
    <location>
        <begin position="241"/>
        <end position="263"/>
    </location>
</feature>
<sequence>MKHLIVVISIILLSIQQVGHAHGSQYEETFEDYSPTILTRNANNAFGNWRTVLMDGQSEIGPAAAGATPGNDTQTLRFSTVNTDRASAIDNSPSFTEGVITLAFDFVLESATGSNSFFYANATDGANAGSQTTLFKLTAIRQSDQRFRVGTEADVNRFSGTSDSQTLAFGQWYRFHATIDLDAGRFDWHILDSDGEPTRIRFDNLDINADSDKALQSIWFGKIGAANDLTGAIDNINITNASEASDADDSNTTDDTPASPSGE</sequence>
<comment type="caution">
    <text evidence="2">The sequence shown here is derived from an EMBL/GenBank/DDBJ whole genome shotgun (WGS) entry which is preliminary data.</text>
</comment>
<evidence type="ECO:0000313" key="3">
    <source>
        <dbReference type="Proteomes" id="UP001575105"/>
    </source>
</evidence>
<accession>A0ABV4U9V3</accession>